<accession>J8EWB0</accession>
<dbReference type="Proteomes" id="UP000006997">
    <property type="component" value="Unassembled WGS sequence"/>
</dbReference>
<dbReference type="HOGENOM" id="CLU_3324341_0_0_9"/>
<evidence type="ECO:0000313" key="2">
    <source>
        <dbReference type="Proteomes" id="UP000006997"/>
    </source>
</evidence>
<reference evidence="1 2" key="1">
    <citation type="submission" date="2012-04" db="EMBL/GenBank/DDBJ databases">
        <title>The Genome Sequence of Bacillus cereus MC67.</title>
        <authorList>
            <consortium name="The Broad Institute Genome Sequencing Platform"/>
            <consortium name="The Broad Institute Genome Sequencing Center for Infectious Disease"/>
            <person name="Feldgarden M."/>
            <person name="Van der Auwera G.A."/>
            <person name="Mahillon J."/>
            <person name="Duprez V."/>
            <person name="Timmery S."/>
            <person name="Mattelet C."/>
            <person name="Dierick K."/>
            <person name="Sun M."/>
            <person name="Yu Z."/>
            <person name="Zhu L."/>
            <person name="Hu X."/>
            <person name="Shank E.B."/>
            <person name="Swiecicka I."/>
            <person name="Hansen B.M."/>
            <person name="Andrup L."/>
            <person name="Young S.K."/>
            <person name="Zeng Q."/>
            <person name="Gargeya S."/>
            <person name="Fitzgerald M."/>
            <person name="Haas B."/>
            <person name="Abouelleil A."/>
            <person name="Alvarado L."/>
            <person name="Arachchi H.M."/>
            <person name="Berlin A."/>
            <person name="Chapman S.B."/>
            <person name="Goldberg J."/>
            <person name="Griggs A."/>
            <person name="Gujja S."/>
            <person name="Hansen M."/>
            <person name="Howarth C."/>
            <person name="Imamovic A."/>
            <person name="Larimer J."/>
            <person name="McCowen C."/>
            <person name="Montmayeur A."/>
            <person name="Murphy C."/>
            <person name="Neiman D."/>
            <person name="Pearson M."/>
            <person name="Priest M."/>
            <person name="Roberts A."/>
            <person name="Saif S."/>
            <person name="Shea T."/>
            <person name="Sisk P."/>
            <person name="Sykes S."/>
            <person name="Wortman J."/>
            <person name="Nusbaum C."/>
            <person name="Birren B."/>
        </authorList>
    </citation>
    <scope>NUCLEOTIDE SEQUENCE [LARGE SCALE GENOMIC DNA]</scope>
    <source>
        <strain evidence="1 2">MC67</strain>
    </source>
</reference>
<evidence type="ECO:0000313" key="1">
    <source>
        <dbReference type="EMBL" id="EJQ92790.1"/>
    </source>
</evidence>
<dbReference type="EMBL" id="AHEN01000051">
    <property type="protein sequence ID" value="EJQ92790.1"/>
    <property type="molecule type" value="Genomic_DNA"/>
</dbReference>
<name>J8EWB0_BACCE</name>
<dbReference type="PATRIC" id="fig|1053219.3.peg.5370"/>
<dbReference type="AlphaFoldDB" id="J8EWB0"/>
<sequence>MKLPIVGIRPCWRSAQIGAAMFDSSEHLGEGLLPVRAG</sequence>
<protein>
    <submittedName>
        <fullName evidence="1">Uncharacterized protein</fullName>
    </submittedName>
</protein>
<proteinExistence type="predicted"/>
<gene>
    <name evidence="1" type="ORF">II3_05244</name>
</gene>
<organism evidence="1 2">
    <name type="scientific">Bacillus cereus MC67</name>
    <dbReference type="NCBI Taxonomy" id="1053219"/>
    <lineage>
        <taxon>Bacteria</taxon>
        <taxon>Bacillati</taxon>
        <taxon>Bacillota</taxon>
        <taxon>Bacilli</taxon>
        <taxon>Bacillales</taxon>
        <taxon>Bacillaceae</taxon>
        <taxon>Bacillus</taxon>
        <taxon>Bacillus cereus group</taxon>
    </lineage>
</organism>
<comment type="caution">
    <text evidence="1">The sequence shown here is derived from an EMBL/GenBank/DDBJ whole genome shotgun (WGS) entry which is preliminary data.</text>
</comment>